<protein>
    <submittedName>
        <fullName evidence="2">Type IV pilus modification protein PilV</fullName>
    </submittedName>
</protein>
<dbReference type="Pfam" id="PF07963">
    <property type="entry name" value="N_methyl"/>
    <property type="match status" value="1"/>
</dbReference>
<sequence length="194" mass="19752">MRSPSPISRQSGFSLIEVLVTLIILLLGLLGLVGLMLTGQRAEAESYQRTQALILLQDMIGRINANRSVAGCYAFTADPVNGLPYLGTGAAAAPACSLGTVQAYTMANGDLAAWSSLLAGAAETNASGNVGAMIGARGCVSYDSVSGVYLVSVAWLGVGKTVAPGAGLGCGKGLYGDEARRRVVSATLQIANLN</sequence>
<evidence type="ECO:0000313" key="2">
    <source>
        <dbReference type="EMBL" id="MDF3834618.1"/>
    </source>
</evidence>
<keyword evidence="1" id="KW-0472">Membrane</keyword>
<dbReference type="NCBIfam" id="TIGR02532">
    <property type="entry name" value="IV_pilin_GFxxxE"/>
    <property type="match status" value="1"/>
</dbReference>
<keyword evidence="1" id="KW-0812">Transmembrane</keyword>
<comment type="caution">
    <text evidence="2">The sequence shown here is derived from an EMBL/GenBank/DDBJ whole genome shotgun (WGS) entry which is preliminary data.</text>
</comment>
<evidence type="ECO:0000313" key="3">
    <source>
        <dbReference type="Proteomes" id="UP001216674"/>
    </source>
</evidence>
<dbReference type="InterPro" id="IPR013362">
    <property type="entry name" value="Pilus_4_PilV"/>
</dbReference>
<dbReference type="PROSITE" id="PS00409">
    <property type="entry name" value="PROKAR_NTER_METHYL"/>
    <property type="match status" value="1"/>
</dbReference>
<dbReference type="InterPro" id="IPR012902">
    <property type="entry name" value="N_methyl_site"/>
</dbReference>
<feature type="transmembrane region" description="Helical" evidence="1">
    <location>
        <begin position="12"/>
        <end position="37"/>
    </location>
</feature>
<evidence type="ECO:0000256" key="1">
    <source>
        <dbReference type="SAM" id="Phobius"/>
    </source>
</evidence>
<keyword evidence="1" id="KW-1133">Transmembrane helix</keyword>
<keyword evidence="3" id="KW-1185">Reference proteome</keyword>
<dbReference type="EMBL" id="JARJLM010000286">
    <property type="protein sequence ID" value="MDF3834618.1"/>
    <property type="molecule type" value="Genomic_DNA"/>
</dbReference>
<name>A0ABT6APU0_9BURK</name>
<dbReference type="Proteomes" id="UP001216674">
    <property type="component" value="Unassembled WGS sequence"/>
</dbReference>
<organism evidence="2 3">
    <name type="scientific">Cupriavidus basilensis</name>
    <dbReference type="NCBI Taxonomy" id="68895"/>
    <lineage>
        <taxon>Bacteria</taxon>
        <taxon>Pseudomonadati</taxon>
        <taxon>Pseudomonadota</taxon>
        <taxon>Betaproteobacteria</taxon>
        <taxon>Burkholderiales</taxon>
        <taxon>Burkholderiaceae</taxon>
        <taxon>Cupriavidus</taxon>
    </lineage>
</organism>
<proteinExistence type="predicted"/>
<dbReference type="NCBIfam" id="TIGR02523">
    <property type="entry name" value="type_IV_pilV"/>
    <property type="match status" value="1"/>
</dbReference>
<reference evidence="2 3" key="1">
    <citation type="submission" date="2023-03" db="EMBL/GenBank/DDBJ databases">
        <title>Draft assemblies of triclosan tolerant bacteria isolated from returned activated sludge.</title>
        <authorList>
            <person name="Van Hamelsveld S."/>
        </authorList>
    </citation>
    <scope>NUCLEOTIDE SEQUENCE [LARGE SCALE GENOMIC DNA]</scope>
    <source>
        <strain evidence="2 3">GW210010_S58</strain>
    </source>
</reference>
<dbReference type="RefSeq" id="WP_276265615.1">
    <property type="nucleotide sequence ID" value="NZ_JARJLM010000286.1"/>
</dbReference>
<gene>
    <name evidence="2" type="primary">pilV</name>
    <name evidence="2" type="ORF">P3W85_16870</name>
</gene>
<accession>A0ABT6APU0</accession>